<name>A0ABS2EIF5_9FIRM</name>
<protein>
    <recommendedName>
        <fullName evidence="3">DNA-binding protein</fullName>
    </recommendedName>
</protein>
<dbReference type="RefSeq" id="WP_087253169.1">
    <property type="nucleotide sequence ID" value="NZ_JACJKH010000017.1"/>
</dbReference>
<sequence>MRTEDMYYNEQKRSEVMEAARRLRRKFLRYQQAEIVYSLSHKKLMELANAAGAIYRMDGIVLINRDIFDEYLERFHETKDAFPMEEEEDKYAQ</sequence>
<evidence type="ECO:0000313" key="1">
    <source>
        <dbReference type="EMBL" id="MBM6744692.1"/>
    </source>
</evidence>
<accession>A0ABS2EIF5</accession>
<dbReference type="Pfam" id="PF20063">
    <property type="entry name" value="DUF6462"/>
    <property type="match status" value="1"/>
</dbReference>
<dbReference type="InterPro" id="IPR045591">
    <property type="entry name" value="DUF6462"/>
</dbReference>
<dbReference type="Proteomes" id="UP000775686">
    <property type="component" value="Unassembled WGS sequence"/>
</dbReference>
<organism evidence="1 2">
    <name type="scientific">Drancourtella massiliensis</name>
    <dbReference type="NCBI Taxonomy" id="1632013"/>
    <lineage>
        <taxon>Bacteria</taxon>
        <taxon>Bacillati</taxon>
        <taxon>Bacillota</taxon>
        <taxon>Clostridia</taxon>
        <taxon>Eubacteriales</taxon>
        <taxon>Oscillospiraceae</taxon>
        <taxon>Drancourtella</taxon>
    </lineage>
</organism>
<proteinExistence type="predicted"/>
<evidence type="ECO:0000313" key="2">
    <source>
        <dbReference type="Proteomes" id="UP000775686"/>
    </source>
</evidence>
<evidence type="ECO:0008006" key="3">
    <source>
        <dbReference type="Google" id="ProtNLM"/>
    </source>
</evidence>
<keyword evidence="2" id="KW-1185">Reference proteome</keyword>
<gene>
    <name evidence="1" type="ORF">H6A32_10305</name>
</gene>
<reference evidence="1 2" key="1">
    <citation type="journal article" date="2021" name="Sci. Rep.">
        <title>The distribution of antibiotic resistance genes in chicken gut microbiota commensals.</title>
        <authorList>
            <person name="Juricova H."/>
            <person name="Matiasovicova J."/>
            <person name="Kubasova T."/>
            <person name="Cejkova D."/>
            <person name="Rychlik I."/>
        </authorList>
    </citation>
    <scope>NUCLEOTIDE SEQUENCE [LARGE SCALE GENOMIC DNA]</scope>
    <source>
        <strain evidence="1 2">An770</strain>
    </source>
</reference>
<comment type="caution">
    <text evidence="1">The sequence shown here is derived from an EMBL/GenBank/DDBJ whole genome shotgun (WGS) entry which is preliminary data.</text>
</comment>
<dbReference type="EMBL" id="JACJKH010000017">
    <property type="protein sequence ID" value="MBM6744692.1"/>
    <property type="molecule type" value="Genomic_DNA"/>
</dbReference>